<dbReference type="InterPro" id="IPR013094">
    <property type="entry name" value="AB_hydrolase_3"/>
</dbReference>
<dbReference type="AlphaFoldDB" id="A0A4U6BMJ8"/>
<dbReference type="Gene3D" id="3.50.50.60">
    <property type="entry name" value="FAD/NAD(P)-binding domain"/>
    <property type="match status" value="1"/>
</dbReference>
<dbReference type="GO" id="GO:0071949">
    <property type="term" value="F:FAD binding"/>
    <property type="evidence" value="ECO:0007669"/>
    <property type="project" value="InterPro"/>
</dbReference>
<feature type="domain" description="FAD-binding" evidence="8">
    <location>
        <begin position="2"/>
        <end position="341"/>
    </location>
</feature>
<dbReference type="Gene3D" id="3.40.50.1820">
    <property type="entry name" value="alpha/beta hydrolase"/>
    <property type="match status" value="1"/>
</dbReference>
<evidence type="ECO:0000259" key="9">
    <source>
        <dbReference type="Pfam" id="PF07859"/>
    </source>
</evidence>
<dbReference type="InterPro" id="IPR002938">
    <property type="entry name" value="FAD-bd"/>
</dbReference>
<evidence type="ECO:0000256" key="7">
    <source>
        <dbReference type="ARBA" id="ARBA00023033"/>
    </source>
</evidence>
<dbReference type="GO" id="GO:0016787">
    <property type="term" value="F:hydrolase activity"/>
    <property type="evidence" value="ECO:0007669"/>
    <property type="project" value="UniProtKB-KW"/>
</dbReference>
<dbReference type="RefSeq" id="WP_046829127.1">
    <property type="nucleotide sequence ID" value="NZ_LBIA02000001.1"/>
</dbReference>
<dbReference type="SUPFAM" id="SSF54373">
    <property type="entry name" value="FAD-linked reductases, C-terminal domain"/>
    <property type="match status" value="1"/>
</dbReference>
<keyword evidence="7" id="KW-0503">Monooxygenase</keyword>
<dbReference type="Pfam" id="PF07859">
    <property type="entry name" value="Abhydrolase_3"/>
    <property type="match status" value="1"/>
</dbReference>
<dbReference type="PROSITE" id="PS01173">
    <property type="entry name" value="LIPASE_GDXG_HIS"/>
    <property type="match status" value="1"/>
</dbReference>
<evidence type="ECO:0000256" key="5">
    <source>
        <dbReference type="ARBA" id="ARBA00022827"/>
    </source>
</evidence>
<evidence type="ECO:0000256" key="1">
    <source>
        <dbReference type="ARBA" id="ARBA00001974"/>
    </source>
</evidence>
<name>A0A4U6BMJ8_9BRAD</name>
<comment type="similarity">
    <text evidence="2">Belongs to the 'GDXG' lipolytic enzyme family.</text>
</comment>
<comment type="cofactor">
    <cofactor evidence="1">
        <name>FAD</name>
        <dbReference type="ChEBI" id="CHEBI:57692"/>
    </cofactor>
</comment>
<dbReference type="STRING" id="211460.YH63_17335"/>
<feature type="domain" description="Alpha/beta hydrolase fold-3" evidence="9">
    <location>
        <begin position="486"/>
        <end position="687"/>
    </location>
</feature>
<dbReference type="EMBL" id="LBIA02000001">
    <property type="protein sequence ID" value="TKT70208.1"/>
    <property type="molecule type" value="Genomic_DNA"/>
</dbReference>
<comment type="caution">
    <text evidence="10">The sequence shown here is derived from an EMBL/GenBank/DDBJ whole genome shotgun (WGS) entry which is preliminary data.</text>
</comment>
<dbReference type="GO" id="GO:0004497">
    <property type="term" value="F:monooxygenase activity"/>
    <property type="evidence" value="ECO:0007669"/>
    <property type="project" value="UniProtKB-KW"/>
</dbReference>
<dbReference type="SUPFAM" id="SSF53474">
    <property type="entry name" value="alpha/beta-Hydrolases"/>
    <property type="match status" value="1"/>
</dbReference>
<reference evidence="10" key="1">
    <citation type="submission" date="2019-04" db="EMBL/GenBank/DDBJ databases">
        <title>Whole genome sequencing of cave bacteria.</title>
        <authorList>
            <person name="Gan H.M."/>
            <person name="Barton H."/>
            <person name="Savka M.A."/>
        </authorList>
    </citation>
    <scope>NUCLEOTIDE SEQUENCE [LARGE SCALE GENOMIC DNA]</scope>
    <source>
        <strain evidence="10">LC387</strain>
    </source>
</reference>
<proteinExistence type="inferred from homology"/>
<keyword evidence="4 10" id="KW-0378">Hydrolase</keyword>
<dbReference type="InterPro" id="IPR002168">
    <property type="entry name" value="Lipase_GDXG_HIS_AS"/>
</dbReference>
<dbReference type="InterPro" id="IPR036188">
    <property type="entry name" value="FAD/NAD-bd_sf"/>
</dbReference>
<accession>A0A4U6BMJ8</accession>
<dbReference type="PANTHER" id="PTHR13789">
    <property type="entry name" value="MONOOXYGENASE"/>
    <property type="match status" value="1"/>
</dbReference>
<keyword evidence="5" id="KW-0274">FAD</keyword>
<dbReference type="Proteomes" id="UP000034832">
    <property type="component" value="Unassembled WGS sequence"/>
</dbReference>
<dbReference type="PRINTS" id="PR00420">
    <property type="entry name" value="RNGMNOXGNASE"/>
</dbReference>
<keyword evidence="6" id="KW-0560">Oxidoreductase</keyword>
<keyword evidence="11" id="KW-1185">Reference proteome</keyword>
<evidence type="ECO:0000256" key="3">
    <source>
        <dbReference type="ARBA" id="ARBA00022630"/>
    </source>
</evidence>
<dbReference type="InterPro" id="IPR050493">
    <property type="entry name" value="FAD-dep_Monooxygenase_BioMet"/>
</dbReference>
<evidence type="ECO:0000313" key="11">
    <source>
        <dbReference type="Proteomes" id="UP000034832"/>
    </source>
</evidence>
<dbReference type="PANTHER" id="PTHR13789:SF318">
    <property type="entry name" value="GERANYLGERANYL DIPHOSPHATE REDUCTASE"/>
    <property type="match status" value="1"/>
</dbReference>
<dbReference type="Pfam" id="PF01494">
    <property type="entry name" value="FAD_binding_3"/>
    <property type="match status" value="1"/>
</dbReference>
<dbReference type="SUPFAM" id="SSF51905">
    <property type="entry name" value="FAD/NAD(P)-binding domain"/>
    <property type="match status" value="1"/>
</dbReference>
<evidence type="ECO:0000256" key="2">
    <source>
        <dbReference type="ARBA" id="ARBA00010515"/>
    </source>
</evidence>
<sequence>MHVIIVGAGIAGMTAAIALRQKGVDVTVLEQASALKEIGAGIQLAANGSLVLRELGLEDAVAQKGVIPQSYEMRDISTGKFIYGSPLGAAGTKHWGAPLYNIHRADLIDILAGAMPDGMLRLGVQCTGFEQDDEGVTVTLASGEKLRGDALIGADGIHSAIRKQMRGEEPTHFSNILMWRALIPADKLGSINLEEKGNYWFGPGRTLITYWVRPNNLYSILASVPATEVQRESWTESGDIDELHRSFSDIEPRARKMMEQIDASFITGMYYRDPIDRWTYGRVTLMGDAAHPMVPFLAQGACQGIEDAWTLATVLSQRADKDVPAALLEYEQRRRPRTTRVQSGARAMVKLTHESEADRIRARNGRWKGMQHIDPMTETTWGFVWGYDVLKAVKQSPGEVLGLSATREGKSLKRPESQRAFTMWKNTFSPENVARGHDGLREGYDRFLTTNFPLPKQVQVEKLELRGVPALQVRSSKAGSPGGPTVLHFHGGGYVLGSASGSLEYAGRLAEAVGGDCVTVDYRLAPEHPYPAAVDDAVDAYRGLLDSGVPASSIILSGESSGGGLTLALALVLKTAGDPLPAGIIGVCPFVDLTLRGPSVAEFTGDDPAANRDVLAYLGASYFQGHEPTDPLVSPLYGNLSGLPPMFLTASEGEVLLSDTTRFAELAKQAGVDVTTRIVEDSVHVYTIFPFLPETISTLQAIGAWVGERVKR</sequence>
<gene>
    <name evidence="10" type="ORF">YH63_001535</name>
</gene>
<keyword evidence="3" id="KW-0285">Flavoprotein</keyword>
<evidence type="ECO:0000256" key="6">
    <source>
        <dbReference type="ARBA" id="ARBA00023002"/>
    </source>
</evidence>
<organism evidence="10 11">
    <name type="scientific">Afipia massiliensis</name>
    <dbReference type="NCBI Taxonomy" id="211460"/>
    <lineage>
        <taxon>Bacteria</taxon>
        <taxon>Pseudomonadati</taxon>
        <taxon>Pseudomonadota</taxon>
        <taxon>Alphaproteobacteria</taxon>
        <taxon>Hyphomicrobiales</taxon>
        <taxon>Nitrobacteraceae</taxon>
        <taxon>Afipia</taxon>
    </lineage>
</organism>
<dbReference type="OrthoDB" id="4230779at2"/>
<evidence type="ECO:0000313" key="10">
    <source>
        <dbReference type="EMBL" id="TKT70208.1"/>
    </source>
</evidence>
<dbReference type="InterPro" id="IPR029058">
    <property type="entry name" value="AB_hydrolase_fold"/>
</dbReference>
<protein>
    <submittedName>
        <fullName evidence="10">Steryl acetyl hydrolase</fullName>
    </submittedName>
</protein>
<evidence type="ECO:0000256" key="4">
    <source>
        <dbReference type="ARBA" id="ARBA00022801"/>
    </source>
</evidence>
<evidence type="ECO:0000259" key="8">
    <source>
        <dbReference type="Pfam" id="PF01494"/>
    </source>
</evidence>